<proteinExistence type="predicted"/>
<name>A0A4S4E3C8_CAMSN</name>
<dbReference type="InterPro" id="IPR001283">
    <property type="entry name" value="CRISP-related"/>
</dbReference>
<dbReference type="EMBL" id="SDRB02007903">
    <property type="protein sequence ID" value="THG10411.1"/>
    <property type="molecule type" value="Genomic_DNA"/>
</dbReference>
<feature type="domain" description="SCP" evidence="1">
    <location>
        <begin position="20"/>
        <end position="134"/>
    </location>
</feature>
<dbReference type="STRING" id="542762.A0A4S4E3C8"/>
<organism evidence="2 3">
    <name type="scientific">Camellia sinensis var. sinensis</name>
    <name type="common">China tea</name>
    <dbReference type="NCBI Taxonomy" id="542762"/>
    <lineage>
        <taxon>Eukaryota</taxon>
        <taxon>Viridiplantae</taxon>
        <taxon>Streptophyta</taxon>
        <taxon>Embryophyta</taxon>
        <taxon>Tracheophyta</taxon>
        <taxon>Spermatophyta</taxon>
        <taxon>Magnoliopsida</taxon>
        <taxon>eudicotyledons</taxon>
        <taxon>Gunneridae</taxon>
        <taxon>Pentapetalae</taxon>
        <taxon>asterids</taxon>
        <taxon>Ericales</taxon>
        <taxon>Theaceae</taxon>
        <taxon>Camellia</taxon>
    </lineage>
</organism>
<protein>
    <recommendedName>
        <fullName evidence="1">SCP domain-containing protein</fullName>
    </recommendedName>
</protein>
<sequence>MEPKAKMEFSLALVCLMSLDSPQDYLNAHNVARAQVGVGPMTWDNNVAAYAQRYANSRMGDCNLVHSGGPYGEMLAEGSGSFTGTDGVNLWVDEKPFYDYDSNSCVGGEECRHYTQVCTIVAAGGGKPTERRRSSVRSTDQAKIQQNFFLCRDIREDVRIGDCNLIHSNGPYRENLAKGTSSFTGTNNAVSLWVGEKLYYDYKSNTCWGTRLHTLYPGGVEKVHPSWVR</sequence>
<dbReference type="InterPro" id="IPR035940">
    <property type="entry name" value="CAP_sf"/>
</dbReference>
<comment type="caution">
    <text evidence="2">The sequence shown here is derived from an EMBL/GenBank/DDBJ whole genome shotgun (WGS) entry which is preliminary data.</text>
</comment>
<evidence type="ECO:0000313" key="2">
    <source>
        <dbReference type="EMBL" id="THG10411.1"/>
    </source>
</evidence>
<dbReference type="AlphaFoldDB" id="A0A4S4E3C8"/>
<keyword evidence="3" id="KW-1185">Reference proteome</keyword>
<dbReference type="SMART" id="SM00198">
    <property type="entry name" value="SCP"/>
    <property type="match status" value="1"/>
</dbReference>
<evidence type="ECO:0000313" key="3">
    <source>
        <dbReference type="Proteomes" id="UP000306102"/>
    </source>
</evidence>
<dbReference type="Proteomes" id="UP000306102">
    <property type="component" value="Unassembled WGS sequence"/>
</dbReference>
<dbReference type="Gene3D" id="3.40.33.10">
    <property type="entry name" value="CAP"/>
    <property type="match status" value="1"/>
</dbReference>
<gene>
    <name evidence="2" type="ORF">TEA_025182</name>
</gene>
<dbReference type="Pfam" id="PF00188">
    <property type="entry name" value="CAP"/>
    <property type="match status" value="1"/>
</dbReference>
<accession>A0A4S4E3C8</accession>
<reference evidence="2 3" key="1">
    <citation type="journal article" date="2018" name="Proc. Natl. Acad. Sci. U.S.A.">
        <title>Draft genome sequence of Camellia sinensis var. sinensis provides insights into the evolution of the tea genome and tea quality.</title>
        <authorList>
            <person name="Wei C."/>
            <person name="Yang H."/>
            <person name="Wang S."/>
            <person name="Zhao J."/>
            <person name="Liu C."/>
            <person name="Gao L."/>
            <person name="Xia E."/>
            <person name="Lu Y."/>
            <person name="Tai Y."/>
            <person name="She G."/>
            <person name="Sun J."/>
            <person name="Cao H."/>
            <person name="Tong W."/>
            <person name="Gao Q."/>
            <person name="Li Y."/>
            <person name="Deng W."/>
            <person name="Jiang X."/>
            <person name="Wang W."/>
            <person name="Chen Q."/>
            <person name="Zhang S."/>
            <person name="Li H."/>
            <person name="Wu J."/>
            <person name="Wang P."/>
            <person name="Li P."/>
            <person name="Shi C."/>
            <person name="Zheng F."/>
            <person name="Jian J."/>
            <person name="Huang B."/>
            <person name="Shan D."/>
            <person name="Shi M."/>
            <person name="Fang C."/>
            <person name="Yue Y."/>
            <person name="Li F."/>
            <person name="Li D."/>
            <person name="Wei S."/>
            <person name="Han B."/>
            <person name="Jiang C."/>
            <person name="Yin Y."/>
            <person name="Xia T."/>
            <person name="Zhang Z."/>
            <person name="Bennetzen J.L."/>
            <person name="Zhao S."/>
            <person name="Wan X."/>
        </authorList>
    </citation>
    <scope>NUCLEOTIDE SEQUENCE [LARGE SCALE GENOMIC DNA]</scope>
    <source>
        <strain evidence="3">cv. Shuchazao</strain>
        <tissue evidence="2">Leaf</tissue>
    </source>
</reference>
<dbReference type="InterPro" id="IPR014044">
    <property type="entry name" value="CAP_dom"/>
</dbReference>
<evidence type="ECO:0000259" key="1">
    <source>
        <dbReference type="SMART" id="SM00198"/>
    </source>
</evidence>
<dbReference type="PANTHER" id="PTHR10334">
    <property type="entry name" value="CYSTEINE-RICH SECRETORY PROTEIN-RELATED"/>
    <property type="match status" value="1"/>
</dbReference>
<dbReference type="SUPFAM" id="SSF55797">
    <property type="entry name" value="PR-1-like"/>
    <property type="match status" value="2"/>
</dbReference>